<dbReference type="AlphaFoldDB" id="A0A1K2H4M8"/>
<accession>A0A1K2H4M8</accession>
<evidence type="ECO:0000313" key="4">
    <source>
        <dbReference type="Proteomes" id="UP000186513"/>
    </source>
</evidence>
<dbReference type="RefSeq" id="WP_072426797.1">
    <property type="nucleotide sequence ID" value="NZ_FPKR01000001.1"/>
</dbReference>
<evidence type="ECO:0000259" key="2">
    <source>
        <dbReference type="Pfam" id="PF00497"/>
    </source>
</evidence>
<protein>
    <submittedName>
        <fullName evidence="3">Polar amino acid transport system substrate-binding protein</fullName>
    </submittedName>
</protein>
<dbReference type="EMBL" id="FPKR01000001">
    <property type="protein sequence ID" value="SFZ70598.1"/>
    <property type="molecule type" value="Genomic_DNA"/>
</dbReference>
<dbReference type="PANTHER" id="PTHR35936:SF25">
    <property type="entry name" value="ABC TRANSPORTER SUBSTRATE-BINDING PROTEIN"/>
    <property type="match status" value="1"/>
</dbReference>
<dbReference type="Pfam" id="PF00497">
    <property type="entry name" value="SBP_bac_3"/>
    <property type="match status" value="1"/>
</dbReference>
<dbReference type="InterPro" id="IPR001638">
    <property type="entry name" value="Solute-binding_3/MltF_N"/>
</dbReference>
<gene>
    <name evidence="3" type="ORF">SAMN02745887_00253</name>
</gene>
<organism evidence="3 4">
    <name type="scientific">Chitinimonas taiwanensis DSM 18899</name>
    <dbReference type="NCBI Taxonomy" id="1121279"/>
    <lineage>
        <taxon>Bacteria</taxon>
        <taxon>Pseudomonadati</taxon>
        <taxon>Pseudomonadota</taxon>
        <taxon>Betaproteobacteria</taxon>
        <taxon>Neisseriales</taxon>
        <taxon>Chitinibacteraceae</taxon>
        <taxon>Chitinimonas</taxon>
    </lineage>
</organism>
<sequence>MRLLQTTLRITLITLLLFATAQAGERLRIATGELPPYATEARADKGIALSIVRRAFELAGYQVEYVFMPWNRTLEESRGGRWDGTAYWGYKAEREKDFWLSDNVLTEQWVFLYRQPLKFDWREMADLKPWRVAAIRNYTYTPEFHALVERGVLNVDWTPDDLAALKKLLARRVDVVPIERNVACDLLSHHFKASQTASLRVHPQLMTPNFTTHLMLPRSLAQSAERMAAFNRGLAQLRRSGEYGRLLNQVSCPAGFVPAAG</sequence>
<name>A0A1K2H4M8_9NEIS</name>
<evidence type="ECO:0000256" key="1">
    <source>
        <dbReference type="ARBA" id="ARBA00022729"/>
    </source>
</evidence>
<dbReference type="Proteomes" id="UP000186513">
    <property type="component" value="Unassembled WGS sequence"/>
</dbReference>
<proteinExistence type="predicted"/>
<dbReference type="STRING" id="1121279.SAMN02745887_00253"/>
<dbReference type="Gene3D" id="3.40.190.10">
    <property type="entry name" value="Periplasmic binding protein-like II"/>
    <property type="match status" value="2"/>
</dbReference>
<dbReference type="SUPFAM" id="SSF53850">
    <property type="entry name" value="Periplasmic binding protein-like II"/>
    <property type="match status" value="1"/>
</dbReference>
<evidence type="ECO:0000313" key="3">
    <source>
        <dbReference type="EMBL" id="SFZ70598.1"/>
    </source>
</evidence>
<dbReference type="PANTHER" id="PTHR35936">
    <property type="entry name" value="MEMBRANE-BOUND LYTIC MUREIN TRANSGLYCOSYLASE F"/>
    <property type="match status" value="1"/>
</dbReference>
<keyword evidence="1" id="KW-0732">Signal</keyword>
<reference evidence="3 4" key="1">
    <citation type="submission" date="2016-11" db="EMBL/GenBank/DDBJ databases">
        <authorList>
            <person name="Jaros S."/>
            <person name="Januszkiewicz K."/>
            <person name="Wedrychowicz H."/>
        </authorList>
    </citation>
    <scope>NUCLEOTIDE SEQUENCE [LARGE SCALE GENOMIC DNA]</scope>
    <source>
        <strain evidence="3 4">DSM 18899</strain>
    </source>
</reference>
<feature type="domain" description="Solute-binding protein family 3/N-terminal" evidence="2">
    <location>
        <begin position="30"/>
        <end position="248"/>
    </location>
</feature>
<keyword evidence="4" id="KW-1185">Reference proteome</keyword>